<dbReference type="PANTHER" id="PTHR37841:SF1">
    <property type="entry name" value="DUF3298 DOMAIN-CONTAINING PROTEIN"/>
    <property type="match status" value="1"/>
</dbReference>
<organism evidence="3 4">
    <name type="scientific">Hymenobacter fastidiosus</name>
    <dbReference type="NCBI Taxonomy" id="486264"/>
    <lineage>
        <taxon>Bacteria</taxon>
        <taxon>Pseudomonadati</taxon>
        <taxon>Bacteroidota</taxon>
        <taxon>Cytophagia</taxon>
        <taxon>Cytophagales</taxon>
        <taxon>Hymenobacteraceae</taxon>
        <taxon>Hymenobacter</taxon>
    </lineage>
</organism>
<feature type="compositionally biased region" description="Pro residues" evidence="2">
    <location>
        <begin position="371"/>
        <end position="381"/>
    </location>
</feature>
<feature type="compositionally biased region" description="Low complexity" evidence="2">
    <location>
        <begin position="382"/>
        <end position="399"/>
    </location>
</feature>
<evidence type="ECO:0000256" key="2">
    <source>
        <dbReference type="SAM" id="MobiDB-lite"/>
    </source>
</evidence>
<evidence type="ECO:0008006" key="5">
    <source>
        <dbReference type="Google" id="ProtNLM"/>
    </source>
</evidence>
<dbReference type="RefSeq" id="WP_345070953.1">
    <property type="nucleotide sequence ID" value="NZ_BAABDJ010000003.1"/>
</dbReference>
<dbReference type="InterPro" id="IPR032774">
    <property type="entry name" value="WG_beta_rep"/>
</dbReference>
<feature type="region of interest" description="Disordered" evidence="2">
    <location>
        <begin position="199"/>
        <end position="228"/>
    </location>
</feature>
<gene>
    <name evidence="3" type="ORF">GCM10022408_06370</name>
</gene>
<keyword evidence="4" id="KW-1185">Reference proteome</keyword>
<evidence type="ECO:0000256" key="1">
    <source>
        <dbReference type="SAM" id="Coils"/>
    </source>
</evidence>
<accession>A0ABP7RJC7</accession>
<name>A0ABP7RJC7_9BACT</name>
<dbReference type="Pfam" id="PF14903">
    <property type="entry name" value="WG_beta_rep"/>
    <property type="match status" value="4"/>
</dbReference>
<dbReference type="Proteomes" id="UP001500567">
    <property type="component" value="Unassembled WGS sequence"/>
</dbReference>
<dbReference type="PANTHER" id="PTHR37841">
    <property type="entry name" value="GLR2918 PROTEIN"/>
    <property type="match status" value="1"/>
</dbReference>
<feature type="compositionally biased region" description="Low complexity" evidence="2">
    <location>
        <begin position="199"/>
        <end position="209"/>
    </location>
</feature>
<dbReference type="EMBL" id="BAABDJ010000003">
    <property type="protein sequence ID" value="GAA3998309.1"/>
    <property type="molecule type" value="Genomic_DNA"/>
</dbReference>
<feature type="region of interest" description="Disordered" evidence="2">
    <location>
        <begin position="369"/>
        <end position="399"/>
    </location>
</feature>
<protein>
    <recommendedName>
        <fullName evidence="5">WG repeat-containing protein</fullName>
    </recommendedName>
</protein>
<comment type="caution">
    <text evidence="3">The sequence shown here is derived from an EMBL/GenBank/DDBJ whole genome shotgun (WGS) entry which is preliminary data.</text>
</comment>
<evidence type="ECO:0000313" key="4">
    <source>
        <dbReference type="Proteomes" id="UP001500567"/>
    </source>
</evidence>
<reference evidence="4" key="1">
    <citation type="journal article" date="2019" name="Int. J. Syst. Evol. Microbiol.">
        <title>The Global Catalogue of Microorganisms (GCM) 10K type strain sequencing project: providing services to taxonomists for standard genome sequencing and annotation.</title>
        <authorList>
            <consortium name="The Broad Institute Genomics Platform"/>
            <consortium name="The Broad Institute Genome Sequencing Center for Infectious Disease"/>
            <person name="Wu L."/>
            <person name="Ma J."/>
        </authorList>
    </citation>
    <scope>NUCLEOTIDE SEQUENCE [LARGE SCALE GENOMIC DNA]</scope>
    <source>
        <strain evidence="4">JCM 17224</strain>
    </source>
</reference>
<keyword evidence="1" id="KW-0175">Coiled coil</keyword>
<evidence type="ECO:0000313" key="3">
    <source>
        <dbReference type="EMBL" id="GAA3998309.1"/>
    </source>
</evidence>
<feature type="coiled-coil region" evidence="1">
    <location>
        <begin position="285"/>
        <end position="368"/>
    </location>
</feature>
<sequence>MLHVFLRAPFSDPARQTQFAAVRTALEAESQAPATLLIGNLMLSDDHPLDAVVVRPHSITLLLLEPRGGRLAIRDFAHAAWQLDSAPLTGAAGADNPFQQFSQQKDALNQFLRPYLAAEQANLNFITGLLLFGEPVVFGREIEERMAAVPAASSFHLLADPTRFTRRLAQLATPEIDLPESDIAQLARELESADRVTATASTIASSRTTEYAADTDPDPELPATAEGPGFLKHKATQLWHWLGAHDIDDLDTAPYGYEEVAARQQEKQGLEQLRATMQAEVGAQLRALEAREAEREHSIAQLRERLAEAPAVAPEAAALQARIAAESREKEILEAAMAASRAESEARNRELDAKIQQLGLLMQQMQAATAPPAPATAPPPATVGIPGADGGASPAASGTPAAPVVAPAAFTLPGTTPGQAYGRLLRQWRRRLPRLGVVVGAVAGLVALIWIFRAATAGPPKPFEQNGSWGFLEANGDTLVPARYATAAEFRDGRAVVSRQGAYGFINEKGAETLAPAYDALNPYAAGFARARIGDLYTFLDEQGEEFNQYYFNALDFSEGRAAVLDHRGWFYISGPAAEARPPVLFQEAYSFHDGLARVKLGGAYTFISPDYLDEPGTDTKPFGLYSDASDFSEGRARVVQQGRTFYIDKQGEPLE</sequence>
<proteinExistence type="predicted"/>